<dbReference type="InterPro" id="IPR003742">
    <property type="entry name" value="RlmH-like"/>
</dbReference>
<dbReference type="Pfam" id="PF02590">
    <property type="entry name" value="SPOUT_MTase"/>
    <property type="match status" value="1"/>
</dbReference>
<evidence type="ECO:0000256" key="2">
    <source>
        <dbReference type="ARBA" id="ARBA00022679"/>
    </source>
</evidence>
<reference evidence="6" key="1">
    <citation type="journal article" date="2021" name="PeerJ">
        <title>Extensive microbial diversity within the chicken gut microbiome revealed by metagenomics and culture.</title>
        <authorList>
            <person name="Gilroy R."/>
            <person name="Ravi A."/>
            <person name="Getino M."/>
            <person name="Pursley I."/>
            <person name="Horton D.L."/>
            <person name="Alikhan N.F."/>
            <person name="Baker D."/>
            <person name="Gharbi K."/>
            <person name="Hall N."/>
            <person name="Watson M."/>
            <person name="Adriaenssens E.M."/>
            <person name="Foster-Nyarko E."/>
            <person name="Jarju S."/>
            <person name="Secka A."/>
            <person name="Antonio M."/>
            <person name="Oren A."/>
            <person name="Chaudhuri R.R."/>
            <person name="La Ragione R."/>
            <person name="Hildebrand F."/>
            <person name="Pallen M.J."/>
        </authorList>
    </citation>
    <scope>NUCLEOTIDE SEQUENCE</scope>
    <source>
        <strain evidence="6">ChiGjej2B2-19336</strain>
    </source>
</reference>
<dbReference type="InterPro" id="IPR029026">
    <property type="entry name" value="tRNA_m1G_MTases_N"/>
</dbReference>
<accession>A0A921AV55</accession>
<dbReference type="CDD" id="cd18081">
    <property type="entry name" value="RlmH-like"/>
    <property type="match status" value="1"/>
</dbReference>
<dbReference type="AlphaFoldDB" id="A0A921AV55"/>
<keyword evidence="1 5" id="KW-0489">Methyltransferase</keyword>
<evidence type="ECO:0000256" key="1">
    <source>
        <dbReference type="ARBA" id="ARBA00022603"/>
    </source>
</evidence>
<sequence>MSLKPLRIMTVGRLRASFWKDAAAHYMERISRWRRLTETVIRDSDPALPVARRVEEEGKRILAAIEPQDIVVCLDEKGRSMTSREFSRFLEGMSTDATRRPCFIVGGPFGLHESVREKARHLIAFGPQTLPHELARVVLLEQLYRAETLLRNMPYHHD</sequence>
<keyword evidence="5" id="KW-0698">rRNA processing</keyword>
<proteinExistence type="inferred from homology"/>
<reference evidence="6" key="2">
    <citation type="submission" date="2021-09" db="EMBL/GenBank/DDBJ databases">
        <authorList>
            <person name="Gilroy R."/>
        </authorList>
    </citation>
    <scope>NUCLEOTIDE SEQUENCE</scope>
    <source>
        <strain evidence="6">ChiGjej2B2-19336</strain>
    </source>
</reference>
<dbReference type="GO" id="GO:0005737">
    <property type="term" value="C:cytoplasm"/>
    <property type="evidence" value="ECO:0007669"/>
    <property type="project" value="UniProtKB-SubCell"/>
</dbReference>
<comment type="caution">
    <text evidence="6">The sequence shown here is derived from an EMBL/GenBank/DDBJ whole genome shotgun (WGS) entry which is preliminary data.</text>
</comment>
<dbReference type="Proteomes" id="UP000698963">
    <property type="component" value="Unassembled WGS sequence"/>
</dbReference>
<keyword evidence="3 5" id="KW-0949">S-adenosyl-L-methionine</keyword>
<feature type="binding site" evidence="5">
    <location>
        <position position="106"/>
    </location>
    <ligand>
        <name>S-adenosyl-L-methionine</name>
        <dbReference type="ChEBI" id="CHEBI:59789"/>
    </ligand>
</feature>
<feature type="binding site" evidence="5">
    <location>
        <position position="74"/>
    </location>
    <ligand>
        <name>S-adenosyl-L-methionine</name>
        <dbReference type="ChEBI" id="CHEBI:59789"/>
    </ligand>
</feature>
<evidence type="ECO:0000256" key="3">
    <source>
        <dbReference type="ARBA" id="ARBA00022691"/>
    </source>
</evidence>
<keyword evidence="2 5" id="KW-0808">Transferase</keyword>
<dbReference type="PIRSF" id="PIRSF004505">
    <property type="entry name" value="MT_bac"/>
    <property type="match status" value="1"/>
</dbReference>
<dbReference type="PANTHER" id="PTHR33603">
    <property type="entry name" value="METHYLTRANSFERASE"/>
    <property type="match status" value="1"/>
</dbReference>
<comment type="similarity">
    <text evidence="4 5">Belongs to the RNA methyltransferase RlmH family.</text>
</comment>
<name>A0A921AV55_9BACT</name>
<organism evidence="6 7">
    <name type="scientific">Mailhella massiliensis</name>
    <dbReference type="NCBI Taxonomy" id="1903261"/>
    <lineage>
        <taxon>Bacteria</taxon>
        <taxon>Pseudomonadati</taxon>
        <taxon>Thermodesulfobacteriota</taxon>
        <taxon>Desulfovibrionia</taxon>
        <taxon>Desulfovibrionales</taxon>
        <taxon>Desulfovibrionaceae</taxon>
        <taxon>Mailhella</taxon>
    </lineage>
</organism>
<comment type="catalytic activity">
    <reaction evidence="5">
        <text>pseudouridine(1915) in 23S rRNA + S-adenosyl-L-methionine = N(3)-methylpseudouridine(1915) in 23S rRNA + S-adenosyl-L-homocysteine + H(+)</text>
        <dbReference type="Rhea" id="RHEA:42752"/>
        <dbReference type="Rhea" id="RHEA-COMP:10221"/>
        <dbReference type="Rhea" id="RHEA-COMP:10222"/>
        <dbReference type="ChEBI" id="CHEBI:15378"/>
        <dbReference type="ChEBI" id="CHEBI:57856"/>
        <dbReference type="ChEBI" id="CHEBI:59789"/>
        <dbReference type="ChEBI" id="CHEBI:65314"/>
        <dbReference type="ChEBI" id="CHEBI:74486"/>
        <dbReference type="EC" id="2.1.1.177"/>
    </reaction>
</comment>
<comment type="subcellular location">
    <subcellularLocation>
        <location evidence="5">Cytoplasm</location>
    </subcellularLocation>
</comment>
<dbReference type="Gene3D" id="3.40.1280.10">
    <property type="match status" value="1"/>
</dbReference>
<dbReference type="GO" id="GO:0070038">
    <property type="term" value="F:rRNA (pseudouridine-N3-)-methyltransferase activity"/>
    <property type="evidence" value="ECO:0007669"/>
    <property type="project" value="UniProtKB-UniRule"/>
</dbReference>
<gene>
    <name evidence="5" type="primary">rlmH</name>
    <name evidence="6" type="ORF">K8W16_02390</name>
</gene>
<dbReference type="RefSeq" id="WP_304120833.1">
    <property type="nucleotide sequence ID" value="NZ_DYZA01000043.1"/>
</dbReference>
<comment type="subunit">
    <text evidence="5">Homodimer.</text>
</comment>
<dbReference type="EC" id="2.1.1.177" evidence="5"/>
<protein>
    <recommendedName>
        <fullName evidence="5">Ribosomal RNA large subunit methyltransferase H</fullName>
        <ecNumber evidence="5">2.1.1.177</ecNumber>
    </recommendedName>
    <alternativeName>
        <fullName evidence="5">23S rRNA (pseudouridine1915-N3)-methyltransferase</fullName>
    </alternativeName>
    <alternativeName>
        <fullName evidence="5">23S rRNA m3Psi1915 methyltransferase</fullName>
    </alternativeName>
    <alternativeName>
        <fullName evidence="5">rRNA (pseudouridine-N3-)-methyltransferase RlmH</fullName>
    </alternativeName>
</protein>
<comment type="caution">
    <text evidence="5">Lacks conserved residue(s) required for the propagation of feature annotation.</text>
</comment>
<dbReference type="SUPFAM" id="SSF75217">
    <property type="entry name" value="alpha/beta knot"/>
    <property type="match status" value="1"/>
</dbReference>
<comment type="function">
    <text evidence="5">Specifically methylates the pseudouridine at position 1915 (m3Psi1915) in 23S rRNA.</text>
</comment>
<dbReference type="PANTHER" id="PTHR33603:SF1">
    <property type="entry name" value="RIBOSOMAL RNA LARGE SUBUNIT METHYLTRANSFERASE H"/>
    <property type="match status" value="1"/>
</dbReference>
<dbReference type="InterPro" id="IPR029028">
    <property type="entry name" value="Alpha/beta_knot_MTases"/>
</dbReference>
<dbReference type="HAMAP" id="MF_00658">
    <property type="entry name" value="23SrRNA_methyltr_H"/>
    <property type="match status" value="1"/>
</dbReference>
<evidence type="ECO:0000256" key="5">
    <source>
        <dbReference type="HAMAP-Rule" id="MF_00658"/>
    </source>
</evidence>
<keyword evidence="5" id="KW-0963">Cytoplasm</keyword>
<evidence type="ECO:0000256" key="4">
    <source>
        <dbReference type="ARBA" id="ARBA00038303"/>
    </source>
</evidence>
<dbReference type="EMBL" id="DYZA01000043">
    <property type="protein sequence ID" value="HJD96481.1"/>
    <property type="molecule type" value="Genomic_DNA"/>
</dbReference>
<evidence type="ECO:0000313" key="6">
    <source>
        <dbReference type="EMBL" id="HJD96481.1"/>
    </source>
</evidence>
<evidence type="ECO:0000313" key="7">
    <source>
        <dbReference type="Proteomes" id="UP000698963"/>
    </source>
</evidence>